<dbReference type="GO" id="GO:0031683">
    <property type="term" value="F:G-protein beta/gamma-subunit complex binding"/>
    <property type="evidence" value="ECO:0007669"/>
    <property type="project" value="InterPro"/>
</dbReference>
<dbReference type="Gene3D" id="3.40.50.300">
    <property type="entry name" value="P-loop containing nucleotide triphosphate hydrolases"/>
    <property type="match status" value="1"/>
</dbReference>
<comment type="caution">
    <text evidence="8">The sequence shown here is derived from an EMBL/GenBank/DDBJ whole genome shotgun (WGS) entry which is preliminary data.</text>
</comment>
<evidence type="ECO:0000313" key="8">
    <source>
        <dbReference type="EMBL" id="KAH8985194.1"/>
    </source>
</evidence>
<dbReference type="Pfam" id="PF00503">
    <property type="entry name" value="G-alpha"/>
    <property type="match status" value="1"/>
</dbReference>
<dbReference type="PANTHER" id="PTHR10218:SF369">
    <property type="entry name" value="GUANINE NUCLEOTIDE-BINDING PROTEIN ALPHA-2 SUBUNIT"/>
    <property type="match status" value="1"/>
</dbReference>
<name>A0AAD4LEB2_9AGAM</name>
<keyword evidence="5" id="KW-0807">Transducer</keyword>
<dbReference type="SUPFAM" id="SSF52540">
    <property type="entry name" value="P-loop containing nucleoside triphosphate hydrolases"/>
    <property type="match status" value="1"/>
</dbReference>
<protein>
    <submittedName>
        <fullName evidence="8">Guanine nucleotide binding protein, alpha subunit</fullName>
    </submittedName>
</protein>
<proteinExistence type="predicted"/>
<accession>A0AAD4LEB2</accession>
<dbReference type="FunFam" id="3.40.50.300:FF:000692">
    <property type="entry name" value="Guanine nucleotide-binding protein subunit alpha"/>
    <property type="match status" value="1"/>
</dbReference>
<evidence type="ECO:0000256" key="2">
    <source>
        <dbReference type="ARBA" id="ARBA00022741"/>
    </source>
</evidence>
<dbReference type="InterPro" id="IPR001019">
    <property type="entry name" value="Gprotein_alpha_su"/>
</dbReference>
<feature type="binding site" evidence="7">
    <location>
        <position position="13"/>
    </location>
    <ligand>
        <name>Mg(2+)</name>
        <dbReference type="ChEBI" id="CHEBI:18420"/>
    </ligand>
</feature>
<evidence type="ECO:0000256" key="3">
    <source>
        <dbReference type="ARBA" id="ARBA00022842"/>
    </source>
</evidence>
<evidence type="ECO:0000256" key="7">
    <source>
        <dbReference type="PIRSR" id="PIRSR601019-2"/>
    </source>
</evidence>
<dbReference type="AlphaFoldDB" id="A0AAD4LEB2"/>
<evidence type="ECO:0000256" key="4">
    <source>
        <dbReference type="ARBA" id="ARBA00023134"/>
    </source>
</evidence>
<dbReference type="PROSITE" id="PS51882">
    <property type="entry name" value="G_ALPHA"/>
    <property type="match status" value="1"/>
</dbReference>
<dbReference type="GO" id="GO:0003924">
    <property type="term" value="F:GTPase activity"/>
    <property type="evidence" value="ECO:0007669"/>
    <property type="project" value="InterPro"/>
</dbReference>
<evidence type="ECO:0000256" key="6">
    <source>
        <dbReference type="PIRSR" id="PIRSR601019-1"/>
    </source>
</evidence>
<dbReference type="Proteomes" id="UP001201163">
    <property type="component" value="Unassembled WGS sequence"/>
</dbReference>
<dbReference type="GO" id="GO:0005834">
    <property type="term" value="C:heterotrimeric G-protein complex"/>
    <property type="evidence" value="ECO:0007669"/>
    <property type="project" value="TreeGrafter"/>
</dbReference>
<dbReference type="EMBL" id="JAKELL010000067">
    <property type="protein sequence ID" value="KAH8985194.1"/>
    <property type="molecule type" value="Genomic_DNA"/>
</dbReference>
<organism evidence="8 9">
    <name type="scientific">Lactarius akahatsu</name>
    <dbReference type="NCBI Taxonomy" id="416441"/>
    <lineage>
        <taxon>Eukaryota</taxon>
        <taxon>Fungi</taxon>
        <taxon>Dikarya</taxon>
        <taxon>Basidiomycota</taxon>
        <taxon>Agaricomycotina</taxon>
        <taxon>Agaricomycetes</taxon>
        <taxon>Russulales</taxon>
        <taxon>Russulaceae</taxon>
        <taxon>Lactarius</taxon>
    </lineage>
</organism>
<sequence length="143" mass="16615">PKTKAVLWAHAKTTAITATWFSLGQLSIHMVNVGGQQSEQEKWTHNSKSVTSIVFCVALLEYDQVLLEERNQSLILFESVIDSQWFLCTLIIHFLTKIDVFKNKLPKVRFPLMFTHFSLFTEYTRHGGWGVNKGAKYIFWQFM</sequence>
<dbReference type="GO" id="GO:0005525">
    <property type="term" value="F:GTP binding"/>
    <property type="evidence" value="ECO:0007669"/>
    <property type="project" value="UniProtKB-KW"/>
</dbReference>
<dbReference type="GO" id="GO:0005737">
    <property type="term" value="C:cytoplasm"/>
    <property type="evidence" value="ECO:0007669"/>
    <property type="project" value="TreeGrafter"/>
</dbReference>
<dbReference type="PRINTS" id="PR00318">
    <property type="entry name" value="GPROTEINA"/>
</dbReference>
<evidence type="ECO:0000256" key="5">
    <source>
        <dbReference type="ARBA" id="ARBA00023224"/>
    </source>
</evidence>
<evidence type="ECO:0000256" key="1">
    <source>
        <dbReference type="ARBA" id="ARBA00022723"/>
    </source>
</evidence>
<keyword evidence="3 7" id="KW-0460">Magnesium</keyword>
<gene>
    <name evidence="8" type="ORF">EDB92DRAFT_1802678</name>
</gene>
<dbReference type="PANTHER" id="PTHR10218">
    <property type="entry name" value="GTP-BINDING PROTEIN ALPHA SUBUNIT"/>
    <property type="match status" value="1"/>
</dbReference>
<dbReference type="GO" id="GO:0001664">
    <property type="term" value="F:G protein-coupled receptor binding"/>
    <property type="evidence" value="ECO:0007669"/>
    <property type="project" value="TreeGrafter"/>
</dbReference>
<keyword evidence="2 6" id="KW-0547">Nucleotide-binding</keyword>
<reference evidence="8" key="1">
    <citation type="submission" date="2022-01" db="EMBL/GenBank/DDBJ databases">
        <title>Comparative genomics reveals a dynamic genome evolution in the ectomycorrhizal milk-cap (Lactarius) mushrooms.</title>
        <authorList>
            <consortium name="DOE Joint Genome Institute"/>
            <person name="Lebreton A."/>
            <person name="Tang N."/>
            <person name="Kuo A."/>
            <person name="LaButti K."/>
            <person name="Drula E."/>
            <person name="Barry K."/>
            <person name="Clum A."/>
            <person name="Lipzen A."/>
            <person name="Mousain D."/>
            <person name="Ng V."/>
            <person name="Wang R."/>
            <person name="Wang X."/>
            <person name="Dai Y."/>
            <person name="Henrissat B."/>
            <person name="Grigoriev I.V."/>
            <person name="Guerin-Laguette A."/>
            <person name="Yu F."/>
            <person name="Martin F.M."/>
        </authorList>
    </citation>
    <scope>NUCLEOTIDE SEQUENCE</scope>
    <source>
        <strain evidence="8">QP</strain>
    </source>
</reference>
<dbReference type="GO" id="GO:0007189">
    <property type="term" value="P:adenylate cyclase-activating G protein-coupled receptor signaling pathway"/>
    <property type="evidence" value="ECO:0007669"/>
    <property type="project" value="TreeGrafter"/>
</dbReference>
<dbReference type="InterPro" id="IPR027417">
    <property type="entry name" value="P-loop_NTPase"/>
</dbReference>
<evidence type="ECO:0000313" key="9">
    <source>
        <dbReference type="Proteomes" id="UP001201163"/>
    </source>
</evidence>
<keyword evidence="9" id="KW-1185">Reference proteome</keyword>
<feature type="binding site" evidence="6">
    <location>
        <begin position="7"/>
        <end position="13"/>
    </location>
    <ligand>
        <name>GTP</name>
        <dbReference type="ChEBI" id="CHEBI:37565"/>
    </ligand>
</feature>
<feature type="non-terminal residue" evidence="8">
    <location>
        <position position="1"/>
    </location>
</feature>
<dbReference type="GO" id="GO:0046872">
    <property type="term" value="F:metal ion binding"/>
    <property type="evidence" value="ECO:0007669"/>
    <property type="project" value="UniProtKB-KW"/>
</dbReference>
<keyword evidence="1 7" id="KW-0479">Metal-binding</keyword>
<keyword evidence="4 6" id="KW-0342">GTP-binding</keyword>